<protein>
    <submittedName>
        <fullName evidence="4">Glycoside hydrolase N-terminal domain-containing protein</fullName>
    </submittedName>
</protein>
<dbReference type="SUPFAM" id="SSF48208">
    <property type="entry name" value="Six-hairpin glycosidases"/>
    <property type="match status" value="1"/>
</dbReference>
<dbReference type="InterPro" id="IPR054363">
    <property type="entry name" value="GH95_cat"/>
</dbReference>
<proteinExistence type="predicted"/>
<evidence type="ECO:0000313" key="5">
    <source>
        <dbReference type="Proteomes" id="UP000516764"/>
    </source>
</evidence>
<dbReference type="PANTHER" id="PTHR31084:SF0">
    <property type="entry name" value="ALPHA-L-FUCOSIDASE 2"/>
    <property type="match status" value="1"/>
</dbReference>
<dbReference type="InterPro" id="IPR027414">
    <property type="entry name" value="GH95_N_dom"/>
</dbReference>
<evidence type="ECO:0000259" key="1">
    <source>
        <dbReference type="Pfam" id="PF14498"/>
    </source>
</evidence>
<dbReference type="InterPro" id="IPR012341">
    <property type="entry name" value="6hp_glycosidase-like_sf"/>
</dbReference>
<dbReference type="KEGG" id="phal:H9I45_04750"/>
<evidence type="ECO:0000313" key="4">
    <source>
        <dbReference type="EMBL" id="QOD61759.1"/>
    </source>
</evidence>
<dbReference type="GO" id="GO:0005975">
    <property type="term" value="P:carbohydrate metabolic process"/>
    <property type="evidence" value="ECO:0007669"/>
    <property type="project" value="InterPro"/>
</dbReference>
<dbReference type="Proteomes" id="UP000516764">
    <property type="component" value="Chromosome"/>
</dbReference>
<dbReference type="AlphaFoldDB" id="A0A7L8AIY4"/>
<keyword evidence="5" id="KW-1185">Reference proteome</keyword>
<dbReference type="Pfam" id="PF21307">
    <property type="entry name" value="Glyco_hydro_95_C"/>
    <property type="match status" value="1"/>
</dbReference>
<dbReference type="PIRSF" id="PIRSF007663">
    <property type="entry name" value="UCP007663"/>
    <property type="match status" value="1"/>
</dbReference>
<dbReference type="InterPro" id="IPR049053">
    <property type="entry name" value="AFCA-like_C"/>
</dbReference>
<organism evidence="4 5">
    <name type="scientific">Polaribacter haliotis</name>
    <dbReference type="NCBI Taxonomy" id="1888915"/>
    <lineage>
        <taxon>Bacteria</taxon>
        <taxon>Pseudomonadati</taxon>
        <taxon>Bacteroidota</taxon>
        <taxon>Flavobacteriia</taxon>
        <taxon>Flavobacteriales</taxon>
        <taxon>Flavobacteriaceae</taxon>
    </lineage>
</organism>
<dbReference type="Pfam" id="PF14498">
    <property type="entry name" value="Glyco_hyd_65N_2"/>
    <property type="match status" value="1"/>
</dbReference>
<keyword evidence="4" id="KW-0378">Hydrolase</keyword>
<dbReference type="EMBL" id="CP061813">
    <property type="protein sequence ID" value="QOD61759.1"/>
    <property type="molecule type" value="Genomic_DNA"/>
</dbReference>
<name>A0A7L8AIY4_9FLAO</name>
<dbReference type="InterPro" id="IPR008928">
    <property type="entry name" value="6-hairpin_glycosidase_sf"/>
</dbReference>
<dbReference type="Gene3D" id="1.50.10.10">
    <property type="match status" value="1"/>
</dbReference>
<accession>A0A7L8AIY4</accession>
<dbReference type="PANTHER" id="PTHR31084">
    <property type="entry name" value="ALPHA-L-FUCOSIDASE 2"/>
    <property type="match status" value="1"/>
</dbReference>
<dbReference type="InterPro" id="IPR016518">
    <property type="entry name" value="Alpha-L-fucosidase"/>
</dbReference>
<feature type="domain" description="Alpha fucosidase A-like C-terminal" evidence="2">
    <location>
        <begin position="673"/>
        <end position="736"/>
    </location>
</feature>
<reference evidence="4 5" key="1">
    <citation type="journal article" date="2016" name="Int. J. Syst. Evol. Microbiol.">
        <title>Polaribacter haliotis sp. nov., isolated from the gut of abalone Haliotis discus hannai.</title>
        <authorList>
            <person name="Kim Y.O."/>
            <person name="Park I.S."/>
            <person name="Park S."/>
            <person name="Nam B.H."/>
            <person name="Park J.M."/>
            <person name="Kim D.G."/>
            <person name="Yoon J.H."/>
        </authorList>
    </citation>
    <scope>NUCLEOTIDE SEQUENCE [LARGE SCALE GENOMIC DNA]</scope>
    <source>
        <strain evidence="4 5">KCTC 52418</strain>
    </source>
</reference>
<dbReference type="Pfam" id="PF22124">
    <property type="entry name" value="Glyco_hydro_95_cat"/>
    <property type="match status" value="1"/>
</dbReference>
<dbReference type="GO" id="GO:0004560">
    <property type="term" value="F:alpha-L-fucosidase activity"/>
    <property type="evidence" value="ECO:0007669"/>
    <property type="project" value="InterPro"/>
</dbReference>
<gene>
    <name evidence="4" type="ORF">H9I45_04750</name>
</gene>
<feature type="domain" description="Glycosyl hydrolase family 95 N-terminal" evidence="1">
    <location>
        <begin position="2"/>
        <end position="243"/>
    </location>
</feature>
<feature type="domain" description="Glycosyl hydrolase family 95 catalytic" evidence="3">
    <location>
        <begin position="269"/>
        <end position="671"/>
    </location>
</feature>
<dbReference type="RefSeq" id="WP_191141248.1">
    <property type="nucleotide sequence ID" value="NZ_CP061813.1"/>
</dbReference>
<evidence type="ECO:0000259" key="2">
    <source>
        <dbReference type="Pfam" id="PF21307"/>
    </source>
</evidence>
<sequence>MYDQPAGDDWMKALPFGNGRLGGMVFGGVENERIMLNESSIWSGWYREDNDRKGTYKSLEKLRGILREGKTDGVNELMMDSIFTDKGYGRPDFGQYQSFCDVLINLDNHKGELKNYQRDIDMSKGTAVVTYEIDNIKYRREYFSSYPDQVIVMKLSTDSDAGLSGSIGLSSLHKKSNVKANENKLIFNGEVDTKSKENKGLEFEAQLITIPNGGSIKSKNEKLWIENSKSVTIIVAGATNYQMTYPNYYGTSASIKNNKTLKAIAGKDFKELKERHFKDFSNLFSRVDLDLGQDTTYLNMPINKRLVKYRKNKEDRHLETLLFQYGRYLLISSSRPGGLPANLQGLWNNSNTPPWNSDYHLNINLEMNYWPAEVTNLSECSLPLIEWTDDLRKAGEKTAKTHFNTEGWVTTHTSNVWGFSAMGPARGIHMFEPQSAAWISLNIYEHFAFTNDVEFLKEKGWPILKGAAQFWLENLQEYPGGILVSSPTYSPEHGPLTKGAYYDQQVIWELFTDIINVREHLPEEKEFINKVTEARDRLWPLKIGKFGQLAEWMDNEIIEEDSSLATYVPNNKHRHLSHLVGLYPGSQITVEETPELAEAAKTSLNYRGDSGTGWSKAWKINCWARLNDGDRAWKMASEHLAKNMYDNLLDICPPFQIDGNFGYTSGIAEMLIQSHNGTIKLLPALPKAWNKGSVKGLKARGGFVCDITWNNGTITEAVIRSEKGGKIPVVYGTEKFVVDVEAGGEYTYQSK</sequence>
<evidence type="ECO:0000259" key="3">
    <source>
        <dbReference type="Pfam" id="PF22124"/>
    </source>
</evidence>